<evidence type="ECO:0000313" key="2">
    <source>
        <dbReference type="Proteomes" id="UP000499080"/>
    </source>
</evidence>
<gene>
    <name evidence="1" type="primary">Nmrk1</name>
    <name evidence="1" type="ORF">AVEN_187506_1</name>
</gene>
<dbReference type="Proteomes" id="UP000499080">
    <property type="component" value="Unassembled WGS sequence"/>
</dbReference>
<dbReference type="AlphaFoldDB" id="A0A4Y2BSG1"/>
<dbReference type="OrthoDB" id="10041966at2759"/>
<name>A0A4Y2BSG1_ARAVE</name>
<sequence>MSLNAELQDEDTKMNTKWTFIGISGCTNGGKTTLASALANHFPGSVVVNQDTYFRSDDSKEHILIPELNHKNWERLEAVDWDAMMAHLENIMHSPPPNDYSLLIVEGHIIFNHPKLRNIFHKRYFLTLDREECVRRRIQRIYDPPDIPGYFDMCVWPMYLLNLADVRENCPDVKYFDGNTRKEKILECVLSDIQSIMAKK</sequence>
<organism evidence="1 2">
    <name type="scientific">Araneus ventricosus</name>
    <name type="common">Orbweaver spider</name>
    <name type="synonym">Epeira ventricosa</name>
    <dbReference type="NCBI Taxonomy" id="182803"/>
    <lineage>
        <taxon>Eukaryota</taxon>
        <taxon>Metazoa</taxon>
        <taxon>Ecdysozoa</taxon>
        <taxon>Arthropoda</taxon>
        <taxon>Chelicerata</taxon>
        <taxon>Arachnida</taxon>
        <taxon>Araneae</taxon>
        <taxon>Araneomorphae</taxon>
        <taxon>Entelegynae</taxon>
        <taxon>Araneoidea</taxon>
        <taxon>Araneidae</taxon>
        <taxon>Araneus</taxon>
    </lineage>
</organism>
<reference evidence="1 2" key="1">
    <citation type="journal article" date="2019" name="Sci. Rep.">
        <title>Orb-weaving spider Araneus ventricosus genome elucidates the spidroin gene catalogue.</title>
        <authorList>
            <person name="Kono N."/>
            <person name="Nakamura H."/>
            <person name="Ohtoshi R."/>
            <person name="Moran D.A.P."/>
            <person name="Shinohara A."/>
            <person name="Yoshida Y."/>
            <person name="Fujiwara M."/>
            <person name="Mori M."/>
            <person name="Tomita M."/>
            <person name="Arakawa K."/>
        </authorList>
    </citation>
    <scope>NUCLEOTIDE SEQUENCE [LARGE SCALE GENOMIC DNA]</scope>
</reference>
<keyword evidence="1" id="KW-0808">Transferase</keyword>
<dbReference type="Pfam" id="PF13238">
    <property type="entry name" value="AAA_18"/>
    <property type="match status" value="1"/>
</dbReference>
<proteinExistence type="predicted"/>
<dbReference type="InterPro" id="IPR027417">
    <property type="entry name" value="P-loop_NTPase"/>
</dbReference>
<comment type="caution">
    <text evidence="1">The sequence shown here is derived from an EMBL/GenBank/DDBJ whole genome shotgun (WGS) entry which is preliminary data.</text>
</comment>
<dbReference type="GO" id="GO:0016301">
    <property type="term" value="F:kinase activity"/>
    <property type="evidence" value="ECO:0007669"/>
    <property type="project" value="UniProtKB-KW"/>
</dbReference>
<evidence type="ECO:0000313" key="1">
    <source>
        <dbReference type="EMBL" id="GBL94998.1"/>
    </source>
</evidence>
<keyword evidence="2" id="KW-1185">Reference proteome</keyword>
<dbReference type="Gene3D" id="3.40.50.300">
    <property type="entry name" value="P-loop containing nucleotide triphosphate hydrolases"/>
    <property type="match status" value="1"/>
</dbReference>
<accession>A0A4Y2BSG1</accession>
<dbReference type="SUPFAM" id="SSF52540">
    <property type="entry name" value="P-loop containing nucleoside triphosphate hydrolases"/>
    <property type="match status" value="1"/>
</dbReference>
<protein>
    <submittedName>
        <fullName evidence="1">Nicotinamide riboside kinase 1</fullName>
    </submittedName>
</protein>
<dbReference type="PANTHER" id="PTHR10285">
    <property type="entry name" value="URIDINE KINASE"/>
    <property type="match status" value="1"/>
</dbReference>
<dbReference type="EMBL" id="BGPR01000107">
    <property type="protein sequence ID" value="GBL94998.1"/>
    <property type="molecule type" value="Genomic_DNA"/>
</dbReference>
<keyword evidence="1" id="KW-0418">Kinase</keyword>